<name>A0A645HBF6_9ZZZZ</name>
<dbReference type="EMBL" id="VSSQ01089686">
    <property type="protein sequence ID" value="MPN35856.1"/>
    <property type="molecule type" value="Genomic_DNA"/>
</dbReference>
<sequence>MAHLDCAPPVEGDLADIEACAELLDEVLDVGVVDNIALRGLQETLAVPQVVGHVITRHPQRKVVLRYPEPRGDPVLLVIPVGREYQHERGDIRRGRQVQPAVAGPALQLV</sequence>
<reference evidence="1" key="1">
    <citation type="submission" date="2019-08" db="EMBL/GenBank/DDBJ databases">
        <authorList>
            <person name="Kucharzyk K."/>
            <person name="Murdoch R.W."/>
            <person name="Higgins S."/>
            <person name="Loffler F."/>
        </authorList>
    </citation>
    <scope>NUCLEOTIDE SEQUENCE</scope>
</reference>
<gene>
    <name evidence="1" type="ORF">SDC9_183358</name>
</gene>
<accession>A0A645HBF6</accession>
<comment type="caution">
    <text evidence="1">The sequence shown here is derived from an EMBL/GenBank/DDBJ whole genome shotgun (WGS) entry which is preliminary data.</text>
</comment>
<organism evidence="1">
    <name type="scientific">bioreactor metagenome</name>
    <dbReference type="NCBI Taxonomy" id="1076179"/>
    <lineage>
        <taxon>unclassified sequences</taxon>
        <taxon>metagenomes</taxon>
        <taxon>ecological metagenomes</taxon>
    </lineage>
</organism>
<protein>
    <submittedName>
        <fullName evidence="1">Uncharacterized protein</fullName>
    </submittedName>
</protein>
<proteinExistence type="predicted"/>
<dbReference type="AlphaFoldDB" id="A0A645HBF6"/>
<evidence type="ECO:0000313" key="1">
    <source>
        <dbReference type="EMBL" id="MPN35856.1"/>
    </source>
</evidence>